<dbReference type="EMBL" id="GG662375">
    <property type="protein sequence ID" value="EAS05272.3"/>
    <property type="molecule type" value="Genomic_DNA"/>
</dbReference>
<feature type="transmembrane region" description="Helical" evidence="1">
    <location>
        <begin position="70"/>
        <end position="93"/>
    </location>
</feature>
<organism evidence="2 3">
    <name type="scientific">Tetrahymena thermophila (strain SB210)</name>
    <dbReference type="NCBI Taxonomy" id="312017"/>
    <lineage>
        <taxon>Eukaryota</taxon>
        <taxon>Sar</taxon>
        <taxon>Alveolata</taxon>
        <taxon>Ciliophora</taxon>
        <taxon>Intramacronucleata</taxon>
        <taxon>Oligohymenophorea</taxon>
        <taxon>Hymenostomatida</taxon>
        <taxon>Tetrahymenina</taxon>
        <taxon>Tetrahymenidae</taxon>
        <taxon>Tetrahymena</taxon>
    </lineage>
</organism>
<sequence length="214" mass="25135">MSQEDLQAYTNLLSRDYQNDIPSSSFYNGQQIFVQDHQIFKDKPRNCFKEAFLAEDELSLLLTENQITKLVFYIVVWFFILLSISGYILSFSIKDQLYDNISVKIMSYLEIAIAIILLAFYYMVQQIDSYSRSSIVEKLYKLRRIILILFIITYLSQLSLSIYSLIQTLPEWIGHGININLSAIIYIIVSVSIISKIFYFCFYLVLELTFKSEY</sequence>
<evidence type="ECO:0000313" key="3">
    <source>
        <dbReference type="Proteomes" id="UP000009168"/>
    </source>
</evidence>
<keyword evidence="1" id="KW-0472">Membrane</keyword>
<keyword evidence="1 2" id="KW-0812">Transmembrane</keyword>
<gene>
    <name evidence="2" type="ORF">TTHERM_01049220</name>
</gene>
<keyword evidence="3" id="KW-1185">Reference proteome</keyword>
<proteinExistence type="predicted"/>
<accession>Q24BW5</accession>
<keyword evidence="1" id="KW-1133">Transmembrane helix</keyword>
<dbReference type="InParanoid" id="Q24BW5"/>
<dbReference type="HOGENOM" id="CLU_1291279_0_0_1"/>
<evidence type="ECO:0000313" key="2">
    <source>
        <dbReference type="EMBL" id="EAS05272.3"/>
    </source>
</evidence>
<protein>
    <submittedName>
        <fullName evidence="2">Transmembrane protein, putative</fullName>
    </submittedName>
</protein>
<evidence type="ECO:0000256" key="1">
    <source>
        <dbReference type="SAM" id="Phobius"/>
    </source>
</evidence>
<feature type="transmembrane region" description="Helical" evidence="1">
    <location>
        <begin position="183"/>
        <end position="206"/>
    </location>
</feature>
<dbReference type="RefSeq" id="XP_001025517.3">
    <property type="nucleotide sequence ID" value="XM_001025517.4"/>
</dbReference>
<dbReference type="Proteomes" id="UP000009168">
    <property type="component" value="Unassembled WGS sequence"/>
</dbReference>
<reference evidence="3" key="1">
    <citation type="journal article" date="2006" name="PLoS Biol.">
        <title>Macronuclear genome sequence of the ciliate Tetrahymena thermophila, a model eukaryote.</title>
        <authorList>
            <person name="Eisen J.A."/>
            <person name="Coyne R.S."/>
            <person name="Wu M."/>
            <person name="Wu D."/>
            <person name="Thiagarajan M."/>
            <person name="Wortman J.R."/>
            <person name="Badger J.H."/>
            <person name="Ren Q."/>
            <person name="Amedeo P."/>
            <person name="Jones K.M."/>
            <person name="Tallon L.J."/>
            <person name="Delcher A.L."/>
            <person name="Salzberg S.L."/>
            <person name="Silva J.C."/>
            <person name="Haas B.J."/>
            <person name="Majoros W.H."/>
            <person name="Farzad M."/>
            <person name="Carlton J.M."/>
            <person name="Smith R.K. Jr."/>
            <person name="Garg J."/>
            <person name="Pearlman R.E."/>
            <person name="Karrer K.M."/>
            <person name="Sun L."/>
            <person name="Manning G."/>
            <person name="Elde N.C."/>
            <person name="Turkewitz A.P."/>
            <person name="Asai D.J."/>
            <person name="Wilkes D.E."/>
            <person name="Wang Y."/>
            <person name="Cai H."/>
            <person name="Collins K."/>
            <person name="Stewart B.A."/>
            <person name="Lee S.R."/>
            <person name="Wilamowska K."/>
            <person name="Weinberg Z."/>
            <person name="Ruzzo W.L."/>
            <person name="Wloga D."/>
            <person name="Gaertig J."/>
            <person name="Frankel J."/>
            <person name="Tsao C.-C."/>
            <person name="Gorovsky M.A."/>
            <person name="Keeling P.J."/>
            <person name="Waller R.F."/>
            <person name="Patron N.J."/>
            <person name="Cherry J.M."/>
            <person name="Stover N.A."/>
            <person name="Krieger C.J."/>
            <person name="del Toro C."/>
            <person name="Ryder H.F."/>
            <person name="Williamson S.C."/>
            <person name="Barbeau R.A."/>
            <person name="Hamilton E.P."/>
            <person name="Orias E."/>
        </authorList>
    </citation>
    <scope>NUCLEOTIDE SEQUENCE [LARGE SCALE GENOMIC DNA]</scope>
    <source>
        <strain evidence="3">SB210</strain>
    </source>
</reference>
<dbReference type="GeneID" id="7826299"/>
<dbReference type="AlphaFoldDB" id="Q24BW5"/>
<feature type="transmembrane region" description="Helical" evidence="1">
    <location>
        <begin position="105"/>
        <end position="124"/>
    </location>
</feature>
<dbReference type="KEGG" id="tet:TTHERM_01049220"/>
<feature type="transmembrane region" description="Helical" evidence="1">
    <location>
        <begin position="145"/>
        <end position="163"/>
    </location>
</feature>
<name>Q24BW5_TETTS</name>